<evidence type="ECO:0000313" key="2">
    <source>
        <dbReference type="EMBL" id="PNX58866.1"/>
    </source>
</evidence>
<dbReference type="AlphaFoldDB" id="A0A2K3JY00"/>
<feature type="region of interest" description="Disordered" evidence="1">
    <location>
        <begin position="1"/>
        <end position="86"/>
    </location>
</feature>
<evidence type="ECO:0000313" key="3">
    <source>
        <dbReference type="Proteomes" id="UP000236291"/>
    </source>
</evidence>
<protein>
    <submittedName>
        <fullName evidence="2">Uncharacterized protein</fullName>
    </submittedName>
</protein>
<feature type="compositionally biased region" description="Basic and acidic residues" evidence="1">
    <location>
        <begin position="53"/>
        <end position="76"/>
    </location>
</feature>
<reference evidence="2 3" key="2">
    <citation type="journal article" date="2017" name="Front. Plant Sci.">
        <title>Gene Classification and Mining of Molecular Markers Useful in Red Clover (Trifolium pratense) Breeding.</title>
        <authorList>
            <person name="Istvanek J."/>
            <person name="Dluhosova J."/>
            <person name="Dluhos P."/>
            <person name="Patkova L."/>
            <person name="Nedelnik J."/>
            <person name="Repkova J."/>
        </authorList>
    </citation>
    <scope>NUCLEOTIDE SEQUENCE [LARGE SCALE GENOMIC DNA]</scope>
    <source>
        <strain evidence="3">cv. Tatra</strain>
        <tissue evidence="2">Young leaves</tissue>
    </source>
</reference>
<comment type="caution">
    <text evidence="2">The sequence shown here is derived from an EMBL/GenBank/DDBJ whole genome shotgun (WGS) entry which is preliminary data.</text>
</comment>
<dbReference type="Proteomes" id="UP000236291">
    <property type="component" value="Unassembled WGS sequence"/>
</dbReference>
<accession>A0A2K3JY00</accession>
<reference evidence="2 3" key="1">
    <citation type="journal article" date="2014" name="Am. J. Bot.">
        <title>Genome assembly and annotation for red clover (Trifolium pratense; Fabaceae).</title>
        <authorList>
            <person name="Istvanek J."/>
            <person name="Jaros M."/>
            <person name="Krenek A."/>
            <person name="Repkova J."/>
        </authorList>
    </citation>
    <scope>NUCLEOTIDE SEQUENCE [LARGE SCALE GENOMIC DNA]</scope>
    <source>
        <strain evidence="3">cv. Tatra</strain>
        <tissue evidence="2">Young leaves</tissue>
    </source>
</reference>
<feature type="non-terminal residue" evidence="2">
    <location>
        <position position="129"/>
    </location>
</feature>
<feature type="non-terminal residue" evidence="2">
    <location>
        <position position="1"/>
    </location>
</feature>
<organism evidence="2 3">
    <name type="scientific">Trifolium pratense</name>
    <name type="common">Red clover</name>
    <dbReference type="NCBI Taxonomy" id="57577"/>
    <lineage>
        <taxon>Eukaryota</taxon>
        <taxon>Viridiplantae</taxon>
        <taxon>Streptophyta</taxon>
        <taxon>Embryophyta</taxon>
        <taxon>Tracheophyta</taxon>
        <taxon>Spermatophyta</taxon>
        <taxon>Magnoliopsida</taxon>
        <taxon>eudicotyledons</taxon>
        <taxon>Gunneridae</taxon>
        <taxon>Pentapetalae</taxon>
        <taxon>rosids</taxon>
        <taxon>fabids</taxon>
        <taxon>Fabales</taxon>
        <taxon>Fabaceae</taxon>
        <taxon>Papilionoideae</taxon>
        <taxon>50 kb inversion clade</taxon>
        <taxon>NPAAA clade</taxon>
        <taxon>Hologalegina</taxon>
        <taxon>IRL clade</taxon>
        <taxon>Trifolieae</taxon>
        <taxon>Trifolium</taxon>
    </lineage>
</organism>
<gene>
    <name evidence="2" type="ORF">L195_g059401</name>
</gene>
<feature type="compositionally biased region" description="Basic and acidic residues" evidence="1">
    <location>
        <begin position="19"/>
        <end position="33"/>
    </location>
</feature>
<proteinExistence type="predicted"/>
<dbReference type="EMBL" id="ASHM01129477">
    <property type="protein sequence ID" value="PNX58866.1"/>
    <property type="molecule type" value="Genomic_DNA"/>
</dbReference>
<name>A0A2K3JY00_TRIPR</name>
<evidence type="ECO:0000256" key="1">
    <source>
        <dbReference type="SAM" id="MobiDB-lite"/>
    </source>
</evidence>
<sequence length="129" mass="14463">RRFEAGRSRSISVHGRKLQQRDFERKNDSDSVRSRYNSRSSSAHRRRRMMSQGDRRFTEVGKDSNRSQCSRSKDGRSMSLVDGGGMYAGGKDNVGGVFEGRGKELKDGGDVNVGIKHCDDYVSGSNLKR</sequence>